<dbReference type="Pfam" id="PF05380">
    <property type="entry name" value="Peptidase_A17"/>
    <property type="match status" value="1"/>
</dbReference>
<feature type="non-terminal residue" evidence="1">
    <location>
        <position position="1"/>
    </location>
</feature>
<dbReference type="PANTHER" id="PTHR47331">
    <property type="entry name" value="PHD-TYPE DOMAIN-CONTAINING PROTEIN"/>
    <property type="match status" value="1"/>
</dbReference>
<organism evidence="1">
    <name type="scientific">Pararge aegeria</name>
    <name type="common">speckled wood butterfly</name>
    <dbReference type="NCBI Taxonomy" id="116150"/>
    <lineage>
        <taxon>Eukaryota</taxon>
        <taxon>Metazoa</taxon>
        <taxon>Ecdysozoa</taxon>
        <taxon>Arthropoda</taxon>
        <taxon>Hexapoda</taxon>
        <taxon>Insecta</taxon>
        <taxon>Pterygota</taxon>
        <taxon>Neoptera</taxon>
        <taxon>Endopterygota</taxon>
        <taxon>Lepidoptera</taxon>
        <taxon>Glossata</taxon>
        <taxon>Ditrysia</taxon>
        <taxon>Papilionoidea</taxon>
        <taxon>Nymphalidae</taxon>
        <taxon>Satyrinae</taxon>
        <taxon>Satyrini</taxon>
        <taxon>Parargina</taxon>
        <taxon>Pararge</taxon>
    </lineage>
</organism>
<dbReference type="EMBL" id="GAIX01013019">
    <property type="protein sequence ID" value="JAA79541.1"/>
    <property type="molecule type" value="Transcribed_RNA"/>
</dbReference>
<dbReference type="AlphaFoldDB" id="S4NLD0"/>
<protein>
    <submittedName>
        <fullName evidence="1">Uncharacterized protein</fullName>
    </submittedName>
</protein>
<evidence type="ECO:0000313" key="1">
    <source>
        <dbReference type="EMBL" id="JAA79541.1"/>
    </source>
</evidence>
<accession>S4NLD0</accession>
<reference evidence="1" key="2">
    <citation type="submission" date="2013-05" db="EMBL/GenBank/DDBJ databases">
        <authorList>
            <person name="Carter J.-M."/>
            <person name="Baker S.C."/>
            <person name="Pink R."/>
            <person name="Carter D.R.F."/>
            <person name="Collins A."/>
            <person name="Tomlin J."/>
            <person name="Gibbs M."/>
            <person name="Breuker C.J."/>
        </authorList>
    </citation>
    <scope>NUCLEOTIDE SEQUENCE</scope>
    <source>
        <tissue evidence="1">Ovary</tissue>
    </source>
</reference>
<feature type="non-terminal residue" evidence="1">
    <location>
        <position position="86"/>
    </location>
</feature>
<dbReference type="InterPro" id="IPR008042">
    <property type="entry name" value="Retrotrans_Pao"/>
</dbReference>
<dbReference type="PANTHER" id="PTHR47331:SF5">
    <property type="entry name" value="RIBONUCLEASE H"/>
    <property type="match status" value="1"/>
</dbReference>
<name>S4NLD0_9NEOP</name>
<reference evidence="1" key="1">
    <citation type="journal article" date="2013" name="BMC Genomics">
        <title>Unscrambling butterfly oogenesis.</title>
        <authorList>
            <person name="Carter J.M."/>
            <person name="Baker S.C."/>
            <person name="Pink R."/>
            <person name="Carter D.R."/>
            <person name="Collins A."/>
            <person name="Tomlin J."/>
            <person name="Gibbs M."/>
            <person name="Breuker C.J."/>
        </authorList>
    </citation>
    <scope>NUCLEOTIDE SEQUENCE</scope>
    <source>
        <tissue evidence="1">Ovary</tissue>
    </source>
</reference>
<proteinExistence type="predicted"/>
<sequence length="86" mass="9270">QIPRYVISKDNVTIELHSFSDASMFGYGTCIYVKTIDAYGRSSVQLLCAKSRVAPSGKPMTIPRLELSAALLAAKLCASCLTSIRA</sequence>